<reference evidence="1" key="1">
    <citation type="journal article" date="2015" name="Nature">
        <title>Complex archaea that bridge the gap between prokaryotes and eukaryotes.</title>
        <authorList>
            <person name="Spang A."/>
            <person name="Saw J.H."/>
            <person name="Jorgensen S.L."/>
            <person name="Zaremba-Niedzwiedzka K."/>
            <person name="Martijn J."/>
            <person name="Lind A.E."/>
            <person name="van Eijk R."/>
            <person name="Schleper C."/>
            <person name="Guy L."/>
            <person name="Ettema T.J."/>
        </authorList>
    </citation>
    <scope>NUCLEOTIDE SEQUENCE</scope>
</reference>
<organism evidence="1">
    <name type="scientific">marine sediment metagenome</name>
    <dbReference type="NCBI Taxonomy" id="412755"/>
    <lineage>
        <taxon>unclassified sequences</taxon>
        <taxon>metagenomes</taxon>
        <taxon>ecological metagenomes</taxon>
    </lineage>
</organism>
<sequence>MKPRTFLYLLVGLLVGVFFMPYSTRTSDVPEWPDCEAGLENKSIQLDAIIYSAYLEYKCDNLFAIIVIIGGDYPKSLSVNYIWCECWDESNFLHISDYRAFDWENYTREDLKLIRTLIDWKW</sequence>
<proteinExistence type="predicted"/>
<dbReference type="EMBL" id="LAZR01007316">
    <property type="protein sequence ID" value="KKM86057.1"/>
    <property type="molecule type" value="Genomic_DNA"/>
</dbReference>
<evidence type="ECO:0000313" key="1">
    <source>
        <dbReference type="EMBL" id="KKM86057.1"/>
    </source>
</evidence>
<name>A0A0F9NXT5_9ZZZZ</name>
<protein>
    <submittedName>
        <fullName evidence="1">Uncharacterized protein</fullName>
    </submittedName>
</protein>
<accession>A0A0F9NXT5</accession>
<dbReference type="AlphaFoldDB" id="A0A0F9NXT5"/>
<comment type="caution">
    <text evidence="1">The sequence shown here is derived from an EMBL/GenBank/DDBJ whole genome shotgun (WGS) entry which is preliminary data.</text>
</comment>
<gene>
    <name evidence="1" type="ORF">LCGC14_1282870</name>
</gene>